<dbReference type="InterPro" id="IPR044068">
    <property type="entry name" value="CB"/>
</dbReference>
<dbReference type="SUPFAM" id="SSF88659">
    <property type="entry name" value="Sigma3 and sigma4 domains of RNA polymerase sigma factors"/>
    <property type="match status" value="1"/>
</dbReference>
<evidence type="ECO:0000313" key="8">
    <source>
        <dbReference type="Proteomes" id="UP000325516"/>
    </source>
</evidence>
<dbReference type="PROSITE" id="PS51900">
    <property type="entry name" value="CB"/>
    <property type="match status" value="1"/>
</dbReference>
<keyword evidence="2" id="KW-0805">Transcription regulation</keyword>
<dbReference type="Pfam" id="PF08281">
    <property type="entry name" value="Sigma70_r4_2"/>
    <property type="match status" value="1"/>
</dbReference>
<dbReference type="GO" id="GO:0016987">
    <property type="term" value="F:sigma factor activity"/>
    <property type="evidence" value="ECO:0007669"/>
    <property type="project" value="UniProtKB-KW"/>
</dbReference>
<organism evidence="7 8">
    <name type="scientific">Microbacterium lushaniae</name>
    <dbReference type="NCBI Taxonomy" id="2614639"/>
    <lineage>
        <taxon>Bacteria</taxon>
        <taxon>Bacillati</taxon>
        <taxon>Actinomycetota</taxon>
        <taxon>Actinomycetes</taxon>
        <taxon>Micrococcales</taxon>
        <taxon>Microbacteriaceae</taxon>
        <taxon>Microbacterium</taxon>
    </lineage>
</organism>
<dbReference type="Gene3D" id="1.10.1740.10">
    <property type="match status" value="1"/>
</dbReference>
<sequence>MEAVLRENQGALLGYFQRRIPNSEDAAEAYGELLLTAWRIRRRMPKDPLHARMWLYGVARNIVRSEQRTLARHSDAVKQLRAQASLDISAVPDGEHADLRDAIAALDEEDAELIRLTYWDGLPSHEAAAILGINPSTARSRLTRLKTALRAAVEESTAQIGERHV</sequence>
<comment type="similarity">
    <text evidence="1">Belongs to the sigma-70 factor family. ECF subfamily.</text>
</comment>
<keyword evidence="5" id="KW-0238">DNA-binding</keyword>
<evidence type="ECO:0000256" key="4">
    <source>
        <dbReference type="ARBA" id="ARBA00023163"/>
    </source>
</evidence>
<feature type="domain" description="Core-binding (CB)" evidence="6">
    <location>
        <begin position="21"/>
        <end position="153"/>
    </location>
</feature>
<keyword evidence="3" id="KW-0731">Sigma factor</keyword>
<dbReference type="InterPro" id="IPR013324">
    <property type="entry name" value="RNA_pol_sigma_r3/r4-like"/>
</dbReference>
<evidence type="ECO:0000256" key="3">
    <source>
        <dbReference type="ARBA" id="ARBA00023082"/>
    </source>
</evidence>
<accession>A0A5J6L5P1</accession>
<evidence type="ECO:0000256" key="5">
    <source>
        <dbReference type="PROSITE-ProRule" id="PRU01248"/>
    </source>
</evidence>
<protein>
    <submittedName>
        <fullName evidence="7">Sigma-70 family RNA polymerase sigma factor</fullName>
    </submittedName>
</protein>
<dbReference type="CDD" id="cd06171">
    <property type="entry name" value="Sigma70_r4"/>
    <property type="match status" value="1"/>
</dbReference>
<keyword evidence="4" id="KW-0804">Transcription</keyword>
<evidence type="ECO:0000259" key="6">
    <source>
        <dbReference type="PROSITE" id="PS51900"/>
    </source>
</evidence>
<dbReference type="PANTHER" id="PTHR43133">
    <property type="entry name" value="RNA POLYMERASE ECF-TYPE SIGMA FACTO"/>
    <property type="match status" value="1"/>
</dbReference>
<dbReference type="EMBL" id="CP044232">
    <property type="protein sequence ID" value="QEW03878.1"/>
    <property type="molecule type" value="Genomic_DNA"/>
</dbReference>
<dbReference type="InterPro" id="IPR039425">
    <property type="entry name" value="RNA_pol_sigma-70-like"/>
</dbReference>
<proteinExistence type="inferred from homology"/>
<gene>
    <name evidence="7" type="ORF">F6J85_12785</name>
</gene>
<evidence type="ECO:0000313" key="7">
    <source>
        <dbReference type="EMBL" id="QEW03878.1"/>
    </source>
</evidence>
<dbReference type="NCBIfam" id="TIGR02937">
    <property type="entry name" value="sigma70-ECF"/>
    <property type="match status" value="1"/>
</dbReference>
<dbReference type="InterPro" id="IPR013325">
    <property type="entry name" value="RNA_pol_sigma_r2"/>
</dbReference>
<evidence type="ECO:0000256" key="1">
    <source>
        <dbReference type="ARBA" id="ARBA00010641"/>
    </source>
</evidence>
<dbReference type="SUPFAM" id="SSF88946">
    <property type="entry name" value="Sigma2 domain of RNA polymerase sigma factors"/>
    <property type="match status" value="1"/>
</dbReference>
<dbReference type="GO" id="GO:0003677">
    <property type="term" value="F:DNA binding"/>
    <property type="evidence" value="ECO:0007669"/>
    <property type="project" value="UniProtKB-UniRule"/>
</dbReference>
<dbReference type="InterPro" id="IPR014284">
    <property type="entry name" value="RNA_pol_sigma-70_dom"/>
</dbReference>
<dbReference type="GO" id="GO:0006352">
    <property type="term" value="P:DNA-templated transcription initiation"/>
    <property type="evidence" value="ECO:0007669"/>
    <property type="project" value="InterPro"/>
</dbReference>
<dbReference type="InterPro" id="IPR013249">
    <property type="entry name" value="RNA_pol_sigma70_r4_t2"/>
</dbReference>
<dbReference type="Gene3D" id="1.10.10.10">
    <property type="entry name" value="Winged helix-like DNA-binding domain superfamily/Winged helix DNA-binding domain"/>
    <property type="match status" value="1"/>
</dbReference>
<dbReference type="KEGG" id="mlz:F6J85_12785"/>
<name>A0A5J6L5P1_9MICO</name>
<reference evidence="8" key="1">
    <citation type="submission" date="2019-09" db="EMBL/GenBank/DDBJ databases">
        <title>Mumia zhuanghuii sp. nov. isolated from the intestinal contents of plateau pika (Ochotona curzoniae) in the Qinghai-Tibet plateau of China.</title>
        <authorList>
            <person name="Tian Z."/>
        </authorList>
    </citation>
    <scope>NUCLEOTIDE SEQUENCE [LARGE SCALE GENOMIC DNA]</scope>
    <source>
        <strain evidence="8">L-031</strain>
    </source>
</reference>
<dbReference type="Proteomes" id="UP000325516">
    <property type="component" value="Chromosome"/>
</dbReference>
<keyword evidence="8" id="KW-1185">Reference proteome</keyword>
<dbReference type="RefSeq" id="WP_150925502.1">
    <property type="nucleotide sequence ID" value="NZ_CP044232.1"/>
</dbReference>
<dbReference type="InterPro" id="IPR036388">
    <property type="entry name" value="WH-like_DNA-bd_sf"/>
</dbReference>
<dbReference type="AlphaFoldDB" id="A0A5J6L5P1"/>
<evidence type="ECO:0000256" key="2">
    <source>
        <dbReference type="ARBA" id="ARBA00023015"/>
    </source>
</evidence>
<dbReference type="PANTHER" id="PTHR43133:SF25">
    <property type="entry name" value="RNA POLYMERASE SIGMA FACTOR RFAY-RELATED"/>
    <property type="match status" value="1"/>
</dbReference>